<comment type="catalytic activity">
    <reaction evidence="15">
        <text>S-methyl-5'-thioadenosine + phosphate = 5-(methylsulfanyl)-alpha-D-ribose 1-phosphate + adenine</text>
        <dbReference type="Rhea" id="RHEA:11852"/>
        <dbReference type="ChEBI" id="CHEBI:16708"/>
        <dbReference type="ChEBI" id="CHEBI:17509"/>
        <dbReference type="ChEBI" id="CHEBI:43474"/>
        <dbReference type="ChEBI" id="CHEBI:58533"/>
        <dbReference type="EC" id="2.4.2.28"/>
    </reaction>
    <physiologicalReaction direction="left-to-right" evidence="15">
        <dbReference type="Rhea" id="RHEA:11853"/>
    </physiologicalReaction>
</comment>
<protein>
    <recommendedName>
        <fullName evidence="16">Purine nucleoside phosphorylase</fullName>
    </recommendedName>
</protein>
<sequence>MDRPVRKVFTSRRGGVSAVPYDSFNLGDHVGDDPQAVVANRARLAEVLGLQRLVWMEQMHTNTVTVVDGSTDNPVAATDAIVTTERGLGLCVLVADCTPVLLSDHDAGVVAAVHAGRLGARNGIVARTVDTMVGLGANPEKIHALLGPAASGERYELPEAMARDVDNHLPGSYCTTLKGTPGVDIRAGLAYQLYTKGVSNIDIDRRCTIEDPEFFSHRREGVTGRQAGVIWLTEQ</sequence>
<comment type="catalytic activity">
    <reaction evidence="1">
        <text>inosine + phosphate = alpha-D-ribose 1-phosphate + hypoxanthine</text>
        <dbReference type="Rhea" id="RHEA:27646"/>
        <dbReference type="ChEBI" id="CHEBI:17368"/>
        <dbReference type="ChEBI" id="CHEBI:17596"/>
        <dbReference type="ChEBI" id="CHEBI:43474"/>
        <dbReference type="ChEBI" id="CHEBI:57720"/>
        <dbReference type="EC" id="2.4.2.1"/>
    </reaction>
    <physiologicalReaction direction="left-to-right" evidence="1">
        <dbReference type="Rhea" id="RHEA:27647"/>
    </physiologicalReaction>
</comment>
<keyword evidence="11" id="KW-0560">Oxidoreductase</keyword>
<comment type="subunit">
    <text evidence="6">Homodimer.</text>
</comment>
<dbReference type="OrthoDB" id="4279at2"/>
<evidence type="ECO:0000256" key="14">
    <source>
        <dbReference type="ARBA" id="ARBA00048968"/>
    </source>
</evidence>
<dbReference type="STRING" id="1348662.CARG_06635"/>
<evidence type="ECO:0000256" key="7">
    <source>
        <dbReference type="ARBA" id="ARBA00022679"/>
    </source>
</evidence>
<evidence type="ECO:0000256" key="10">
    <source>
        <dbReference type="ARBA" id="ARBA00022833"/>
    </source>
</evidence>
<evidence type="ECO:0000256" key="5">
    <source>
        <dbReference type="ARBA" id="ARBA00007353"/>
    </source>
</evidence>
<keyword evidence="9" id="KW-0378">Hydrolase</keyword>
<dbReference type="InterPro" id="IPR011324">
    <property type="entry name" value="Cytotoxic_necrot_fac-like_cat"/>
</dbReference>
<comment type="cofactor">
    <cofactor evidence="3">
        <name>Cu(2+)</name>
        <dbReference type="ChEBI" id="CHEBI:29036"/>
    </cofactor>
</comment>
<evidence type="ECO:0000256" key="3">
    <source>
        <dbReference type="ARBA" id="ARBA00001973"/>
    </source>
</evidence>
<name>U3GYR8_9CORY</name>
<comment type="catalytic activity">
    <reaction evidence="13">
        <text>adenosine + H2O + H(+) = inosine + NH4(+)</text>
        <dbReference type="Rhea" id="RHEA:24408"/>
        <dbReference type="ChEBI" id="CHEBI:15377"/>
        <dbReference type="ChEBI" id="CHEBI:15378"/>
        <dbReference type="ChEBI" id="CHEBI:16335"/>
        <dbReference type="ChEBI" id="CHEBI:17596"/>
        <dbReference type="ChEBI" id="CHEBI:28938"/>
        <dbReference type="EC" id="3.5.4.4"/>
    </reaction>
    <physiologicalReaction direction="left-to-right" evidence="13">
        <dbReference type="Rhea" id="RHEA:24409"/>
    </physiologicalReaction>
</comment>
<comment type="function">
    <text evidence="4">Purine nucleoside enzyme that catalyzes the phosphorolysis of adenosine and inosine nucleosides, yielding D-ribose 1-phosphate and the respective free bases, adenine and hypoxanthine. Also catalyzes the phosphorolysis of S-methyl-5'-thioadenosine into adenine and S-methyl-5-thio-alpha-D-ribose 1-phosphate. Also has adenosine deaminase activity.</text>
</comment>
<dbReference type="HOGENOM" id="CLU_065784_3_1_11"/>
<dbReference type="GO" id="GO:0016491">
    <property type="term" value="F:oxidoreductase activity"/>
    <property type="evidence" value="ECO:0007669"/>
    <property type="project" value="UniProtKB-KW"/>
</dbReference>
<keyword evidence="12" id="KW-0186">Copper</keyword>
<evidence type="ECO:0000256" key="16">
    <source>
        <dbReference type="RuleBase" id="RU361274"/>
    </source>
</evidence>
<evidence type="ECO:0000256" key="13">
    <source>
        <dbReference type="ARBA" id="ARBA00047989"/>
    </source>
</evidence>
<dbReference type="EMBL" id="CP006365">
    <property type="protein sequence ID" value="AGU15451.1"/>
    <property type="molecule type" value="Genomic_DNA"/>
</dbReference>
<evidence type="ECO:0000256" key="15">
    <source>
        <dbReference type="ARBA" id="ARBA00049893"/>
    </source>
</evidence>
<gene>
    <name evidence="17" type="ORF">CARG_06635</name>
</gene>
<evidence type="ECO:0000256" key="9">
    <source>
        <dbReference type="ARBA" id="ARBA00022801"/>
    </source>
</evidence>
<evidence type="ECO:0000313" key="18">
    <source>
        <dbReference type="Proteomes" id="UP000016943"/>
    </source>
</evidence>
<dbReference type="PATRIC" id="fig|1348662.3.peg.1303"/>
<comment type="similarity">
    <text evidence="5 16">Belongs to the purine nucleoside phosphorylase YfiH/LACC1 family.</text>
</comment>
<dbReference type="RefSeq" id="WP_020976609.1">
    <property type="nucleotide sequence ID" value="NC_022198.1"/>
</dbReference>
<keyword evidence="8" id="KW-0479">Metal-binding</keyword>
<dbReference type="InterPro" id="IPR038371">
    <property type="entry name" value="Cu_polyphenol_OxRdtase_sf"/>
</dbReference>
<dbReference type="SUPFAM" id="SSF64438">
    <property type="entry name" value="CNF1/YfiH-like putative cysteine hydrolases"/>
    <property type="match status" value="1"/>
</dbReference>
<dbReference type="Gene3D" id="3.60.140.10">
    <property type="entry name" value="CNF1/YfiH-like putative cysteine hydrolases"/>
    <property type="match status" value="1"/>
</dbReference>
<dbReference type="Pfam" id="PF02578">
    <property type="entry name" value="Cu-oxidase_4"/>
    <property type="match status" value="1"/>
</dbReference>
<dbReference type="eggNOG" id="COG1496">
    <property type="taxonomic scope" value="Bacteria"/>
</dbReference>
<evidence type="ECO:0000313" key="17">
    <source>
        <dbReference type="EMBL" id="AGU15451.1"/>
    </source>
</evidence>
<keyword evidence="18" id="KW-1185">Reference proteome</keyword>
<accession>U3GYR8</accession>
<keyword evidence="7" id="KW-0808">Transferase</keyword>
<comment type="catalytic activity">
    <reaction evidence="14">
        <text>adenosine + phosphate = alpha-D-ribose 1-phosphate + adenine</text>
        <dbReference type="Rhea" id="RHEA:27642"/>
        <dbReference type="ChEBI" id="CHEBI:16335"/>
        <dbReference type="ChEBI" id="CHEBI:16708"/>
        <dbReference type="ChEBI" id="CHEBI:43474"/>
        <dbReference type="ChEBI" id="CHEBI:57720"/>
        <dbReference type="EC" id="2.4.2.1"/>
    </reaction>
    <physiologicalReaction direction="left-to-right" evidence="14">
        <dbReference type="Rhea" id="RHEA:27643"/>
    </physiologicalReaction>
</comment>
<evidence type="ECO:0000256" key="1">
    <source>
        <dbReference type="ARBA" id="ARBA00000553"/>
    </source>
</evidence>
<dbReference type="FunFam" id="3.60.140.10:FF:000003">
    <property type="entry name" value="Polyphenol oxidase"/>
    <property type="match status" value="1"/>
</dbReference>
<dbReference type="PANTHER" id="PTHR30616">
    <property type="entry name" value="UNCHARACTERIZED PROTEIN YFIH"/>
    <property type="match status" value="1"/>
</dbReference>
<evidence type="ECO:0000256" key="12">
    <source>
        <dbReference type="ARBA" id="ARBA00023008"/>
    </source>
</evidence>
<dbReference type="Proteomes" id="UP000016943">
    <property type="component" value="Chromosome"/>
</dbReference>
<dbReference type="NCBIfam" id="TIGR00726">
    <property type="entry name" value="peptidoglycan editing factor PgeF"/>
    <property type="match status" value="1"/>
</dbReference>
<reference evidence="17 18" key="1">
    <citation type="journal article" date="2013" name="Genome Announc.">
        <title>Whole-Genome Sequence of the Clinical Strain Corynebacterium argentoratense DSM 44202, Isolated from a Human Throat Specimen.</title>
        <authorList>
            <person name="Bomholt C."/>
            <person name="Glaub A."/>
            <person name="Gravermann K."/>
            <person name="Albersmeier A."/>
            <person name="Brinkrolf K."/>
            <person name="Ruckert C."/>
            <person name="Tauch A."/>
        </authorList>
    </citation>
    <scope>NUCLEOTIDE SEQUENCE [LARGE SCALE GENOMIC DNA]</scope>
    <source>
        <strain evidence="17">DSM 44202</strain>
    </source>
</reference>
<keyword evidence="10" id="KW-0862">Zinc</keyword>
<evidence type="ECO:0000256" key="4">
    <source>
        <dbReference type="ARBA" id="ARBA00003215"/>
    </source>
</evidence>
<evidence type="ECO:0000256" key="6">
    <source>
        <dbReference type="ARBA" id="ARBA00011738"/>
    </source>
</evidence>
<dbReference type="GO" id="GO:0017061">
    <property type="term" value="F:S-methyl-5-thioadenosine phosphorylase activity"/>
    <property type="evidence" value="ECO:0007669"/>
    <property type="project" value="UniProtKB-EC"/>
</dbReference>
<evidence type="ECO:0000256" key="8">
    <source>
        <dbReference type="ARBA" id="ARBA00022723"/>
    </source>
</evidence>
<comment type="cofactor">
    <cofactor evidence="2">
        <name>Zn(2+)</name>
        <dbReference type="ChEBI" id="CHEBI:29105"/>
    </cofactor>
</comment>
<dbReference type="CDD" id="cd16833">
    <property type="entry name" value="YfiH"/>
    <property type="match status" value="1"/>
</dbReference>
<dbReference type="GO" id="GO:0016787">
    <property type="term" value="F:hydrolase activity"/>
    <property type="evidence" value="ECO:0007669"/>
    <property type="project" value="UniProtKB-KW"/>
</dbReference>
<dbReference type="PANTHER" id="PTHR30616:SF2">
    <property type="entry name" value="PURINE NUCLEOSIDE PHOSPHORYLASE LACC1"/>
    <property type="match status" value="1"/>
</dbReference>
<organism evidence="17 18">
    <name type="scientific">Corynebacterium argentoratense DSM 44202</name>
    <dbReference type="NCBI Taxonomy" id="1348662"/>
    <lineage>
        <taxon>Bacteria</taxon>
        <taxon>Bacillati</taxon>
        <taxon>Actinomycetota</taxon>
        <taxon>Actinomycetes</taxon>
        <taxon>Mycobacteriales</taxon>
        <taxon>Corynebacteriaceae</taxon>
        <taxon>Corynebacterium</taxon>
    </lineage>
</organism>
<proteinExistence type="inferred from homology"/>
<dbReference type="GO" id="GO:0005507">
    <property type="term" value="F:copper ion binding"/>
    <property type="evidence" value="ECO:0007669"/>
    <property type="project" value="TreeGrafter"/>
</dbReference>
<dbReference type="InterPro" id="IPR003730">
    <property type="entry name" value="Cu_polyphenol_OxRdtase"/>
</dbReference>
<evidence type="ECO:0000256" key="11">
    <source>
        <dbReference type="ARBA" id="ARBA00023002"/>
    </source>
</evidence>
<dbReference type="GeneID" id="78250094"/>
<evidence type="ECO:0000256" key="2">
    <source>
        <dbReference type="ARBA" id="ARBA00001947"/>
    </source>
</evidence>
<dbReference type="AlphaFoldDB" id="U3GYR8"/>
<dbReference type="KEGG" id="caz:CARG_06635"/>